<keyword evidence="5" id="KW-1185">Reference proteome</keyword>
<protein>
    <submittedName>
        <fullName evidence="2">Uncharacterized protein</fullName>
    </submittedName>
</protein>
<reference evidence="3 5" key="3">
    <citation type="submission" date="2016-12" db="EMBL/GenBank/DDBJ databases">
        <title>The new phylogeny of genus Mycobacterium.</title>
        <authorList>
            <person name="Tortoli E."/>
            <person name="Trovato A."/>
            <person name="Cirillo D.M."/>
        </authorList>
    </citation>
    <scope>NUCLEOTIDE SEQUENCE [LARGE SCALE GENOMIC DNA]</scope>
    <source>
        <strain evidence="3 5">DSM 44942</strain>
    </source>
</reference>
<sequence>MNMDPEFPEYERNRSFAEPPRRATPPLLSHPNEQDPIALNRDQTDDGPTEFSFGPRLVPRGRERALPEDGGKYRGTTPRRGRPSARDYDAPGHPGYRVR</sequence>
<organism evidence="2 4">
    <name type="scientific">Mycolicibacter arupensis</name>
    <dbReference type="NCBI Taxonomy" id="342002"/>
    <lineage>
        <taxon>Bacteria</taxon>
        <taxon>Bacillati</taxon>
        <taxon>Actinomycetota</taxon>
        <taxon>Actinomycetes</taxon>
        <taxon>Mycobacteriales</taxon>
        <taxon>Mycobacteriaceae</taxon>
        <taxon>Mycolicibacter</taxon>
    </lineage>
</organism>
<dbReference type="Proteomes" id="UP000192327">
    <property type="component" value="Unassembled WGS sequence"/>
</dbReference>
<name>A0A0F5MYT9_9MYCO</name>
<feature type="compositionally biased region" description="Basic and acidic residues" evidence="1">
    <location>
        <begin position="9"/>
        <end position="21"/>
    </location>
</feature>
<dbReference type="AlphaFoldDB" id="A0A0F5MYT9"/>
<feature type="region of interest" description="Disordered" evidence="1">
    <location>
        <begin position="1"/>
        <end position="99"/>
    </location>
</feature>
<reference evidence="2" key="2">
    <citation type="submission" date="2015-04" db="EMBL/GenBank/DDBJ databases">
        <title>Genome sequence of Mycobacterium arupense strain GUC1.</title>
        <authorList>
            <person name="Greninger A.L."/>
            <person name="Cunningham G."/>
            <person name="Chiu C.Y."/>
            <person name="Miller S."/>
        </authorList>
    </citation>
    <scope>NUCLEOTIDE SEQUENCE</scope>
    <source>
        <strain evidence="2">GUC1</strain>
    </source>
</reference>
<dbReference type="EMBL" id="LASW01000023">
    <property type="protein sequence ID" value="KKB99871.1"/>
    <property type="molecule type" value="Genomic_DNA"/>
</dbReference>
<evidence type="ECO:0000313" key="2">
    <source>
        <dbReference type="EMBL" id="KKB99871.1"/>
    </source>
</evidence>
<comment type="caution">
    <text evidence="2">The sequence shown here is derived from an EMBL/GenBank/DDBJ whole genome shotgun (WGS) entry which is preliminary data.</text>
</comment>
<reference evidence="4" key="1">
    <citation type="submission" date="2015-04" db="EMBL/GenBank/DDBJ databases">
        <title>Genome sequence of Mycobacterium arupense GUC1.</title>
        <authorList>
            <person name="Greninger A.L."/>
            <person name="Cunningham G."/>
            <person name="Chiu C.Y."/>
            <person name="Miller S."/>
        </authorList>
    </citation>
    <scope>NUCLEOTIDE SEQUENCE [LARGE SCALE GENOMIC DNA]</scope>
    <source>
        <strain evidence="4">GUC1</strain>
    </source>
</reference>
<accession>A0A0F5MYT9</accession>
<dbReference type="EMBL" id="MVHH01000020">
    <property type="protein sequence ID" value="OQZ96884.1"/>
    <property type="molecule type" value="Genomic_DNA"/>
</dbReference>
<feature type="compositionally biased region" description="Basic and acidic residues" evidence="1">
    <location>
        <begin position="60"/>
        <end position="72"/>
    </location>
</feature>
<evidence type="ECO:0000313" key="3">
    <source>
        <dbReference type="EMBL" id="OQZ96884.1"/>
    </source>
</evidence>
<dbReference type="OrthoDB" id="4740521at2"/>
<dbReference type="PATRIC" id="fig|342002.3.peg.137"/>
<dbReference type="RefSeq" id="WP_046189001.1">
    <property type="nucleotide sequence ID" value="NZ_JACKUJ010000046.1"/>
</dbReference>
<gene>
    <name evidence="3" type="ORF">BST15_11470</name>
    <name evidence="2" type="ORF">WR43_07760</name>
</gene>
<proteinExistence type="predicted"/>
<dbReference type="Proteomes" id="UP000034416">
    <property type="component" value="Unassembled WGS sequence"/>
</dbReference>
<evidence type="ECO:0000313" key="4">
    <source>
        <dbReference type="Proteomes" id="UP000034416"/>
    </source>
</evidence>
<evidence type="ECO:0000256" key="1">
    <source>
        <dbReference type="SAM" id="MobiDB-lite"/>
    </source>
</evidence>
<evidence type="ECO:0000313" key="5">
    <source>
        <dbReference type="Proteomes" id="UP000192327"/>
    </source>
</evidence>